<organism evidence="2 3">
    <name type="scientific">Nocardia testacea</name>
    <dbReference type="NCBI Taxonomy" id="248551"/>
    <lineage>
        <taxon>Bacteria</taxon>
        <taxon>Bacillati</taxon>
        <taxon>Actinomycetota</taxon>
        <taxon>Actinomycetes</taxon>
        <taxon>Mycobacteriales</taxon>
        <taxon>Nocardiaceae</taxon>
        <taxon>Nocardia</taxon>
    </lineage>
</organism>
<comment type="caution">
    <text evidence="2">The sequence shown here is derived from an EMBL/GenBank/DDBJ whole genome shotgun (WGS) entry which is preliminary data.</text>
</comment>
<name>A0ABW7W6C2_9NOCA</name>
<protein>
    <submittedName>
        <fullName evidence="2">Nuclear transport factor 2 family protein</fullName>
    </submittedName>
</protein>
<dbReference type="Gene3D" id="3.10.450.50">
    <property type="match status" value="1"/>
</dbReference>
<dbReference type="Pfam" id="PF13577">
    <property type="entry name" value="SnoaL_4"/>
    <property type="match status" value="1"/>
</dbReference>
<dbReference type="Proteomes" id="UP001611494">
    <property type="component" value="Unassembled WGS sequence"/>
</dbReference>
<dbReference type="RefSeq" id="WP_397067012.1">
    <property type="nucleotide sequence ID" value="NZ_JBIRYL010000025.1"/>
</dbReference>
<evidence type="ECO:0000313" key="2">
    <source>
        <dbReference type="EMBL" id="MFI2234311.1"/>
    </source>
</evidence>
<gene>
    <name evidence="2" type="ORF">ACH49Z_31130</name>
</gene>
<dbReference type="InterPro" id="IPR032710">
    <property type="entry name" value="NTF2-like_dom_sf"/>
</dbReference>
<reference evidence="2 3" key="1">
    <citation type="submission" date="2024-10" db="EMBL/GenBank/DDBJ databases">
        <title>The Natural Products Discovery Center: Release of the First 8490 Sequenced Strains for Exploring Actinobacteria Biosynthetic Diversity.</title>
        <authorList>
            <person name="Kalkreuter E."/>
            <person name="Kautsar S.A."/>
            <person name="Yang D."/>
            <person name="Bader C.D."/>
            <person name="Teijaro C.N."/>
            <person name="Fluegel L."/>
            <person name="Davis C.M."/>
            <person name="Simpson J.R."/>
            <person name="Lauterbach L."/>
            <person name="Steele A.D."/>
            <person name="Gui C."/>
            <person name="Meng S."/>
            <person name="Li G."/>
            <person name="Viehrig K."/>
            <person name="Ye F."/>
            <person name="Su P."/>
            <person name="Kiefer A.F."/>
            <person name="Nichols A."/>
            <person name="Cepeda A.J."/>
            <person name="Yan W."/>
            <person name="Fan B."/>
            <person name="Jiang Y."/>
            <person name="Adhikari A."/>
            <person name="Zheng C.-J."/>
            <person name="Schuster L."/>
            <person name="Cowan T.M."/>
            <person name="Smanski M.J."/>
            <person name="Chevrette M.G."/>
            <person name="De Carvalho L.P.S."/>
            <person name="Shen B."/>
        </authorList>
    </citation>
    <scope>NUCLEOTIDE SEQUENCE [LARGE SCALE GENOMIC DNA]</scope>
    <source>
        <strain evidence="2 3">NPDC019377</strain>
    </source>
</reference>
<dbReference type="InterPro" id="IPR037401">
    <property type="entry name" value="SnoaL-like"/>
</dbReference>
<dbReference type="EMBL" id="JBIRYL010000025">
    <property type="protein sequence ID" value="MFI2234311.1"/>
    <property type="molecule type" value="Genomic_DNA"/>
</dbReference>
<proteinExistence type="predicted"/>
<keyword evidence="3" id="KW-1185">Reference proteome</keyword>
<evidence type="ECO:0000313" key="3">
    <source>
        <dbReference type="Proteomes" id="UP001611494"/>
    </source>
</evidence>
<dbReference type="SUPFAM" id="SSF54427">
    <property type="entry name" value="NTF2-like"/>
    <property type="match status" value="1"/>
</dbReference>
<feature type="domain" description="SnoaL-like" evidence="1">
    <location>
        <begin position="2"/>
        <end position="124"/>
    </location>
</feature>
<evidence type="ECO:0000259" key="1">
    <source>
        <dbReference type="Pfam" id="PF13577"/>
    </source>
</evidence>
<sequence length="142" mass="15766">MDRLDIIDTCTRMAWHTDHREWAALEQVFADRVTLDYTGLNGGEPVVLTPPQITAAWRDTLGGFEATQHLLTNHLVDIDGDTAVCTASFQATHRGNDEFGASLWTLGGSYRFDLVRVAGGWRIRGLVMTPVWGDGNRRLLPA</sequence>
<accession>A0ABW7W6C2</accession>
<dbReference type="CDD" id="cd00531">
    <property type="entry name" value="NTF2_like"/>
    <property type="match status" value="1"/>
</dbReference>